<gene>
    <name evidence="1" type="ORF">MPAN_003580</name>
</gene>
<evidence type="ECO:0000313" key="2">
    <source>
        <dbReference type="Proteomes" id="UP000620133"/>
    </source>
</evidence>
<proteinExistence type="predicted"/>
<evidence type="ECO:0000313" key="1">
    <source>
        <dbReference type="EMBL" id="BCR35465.1"/>
    </source>
</evidence>
<organism evidence="1 2">
    <name type="scientific">Mariniplasma anaerobium</name>
    <dbReference type="NCBI Taxonomy" id="2735436"/>
    <lineage>
        <taxon>Bacteria</taxon>
        <taxon>Bacillati</taxon>
        <taxon>Mycoplasmatota</taxon>
        <taxon>Mollicutes</taxon>
        <taxon>Acholeplasmatales</taxon>
        <taxon>Acholeplasmataceae</taxon>
        <taxon>Mariniplasma</taxon>
    </lineage>
</organism>
<reference evidence="1" key="1">
    <citation type="submission" date="2021-01" db="EMBL/GenBank/DDBJ databases">
        <title>Draft genome sequence of Acholeplasmataceae bacterium strain Mahy22.</title>
        <authorList>
            <person name="Watanabe M."/>
            <person name="Kojima H."/>
            <person name="Fukui M."/>
        </authorList>
    </citation>
    <scope>NUCLEOTIDE SEQUENCE</scope>
    <source>
        <strain evidence="1">Mahy22</strain>
    </source>
</reference>
<dbReference type="KEGG" id="manr:MPAN_003580"/>
<keyword evidence="2" id="KW-1185">Reference proteome</keyword>
<accession>A0A7U9TIU9</accession>
<dbReference type="AlphaFoldDB" id="A0A7U9TIU9"/>
<dbReference type="Proteomes" id="UP000620133">
    <property type="component" value="Chromosome"/>
</dbReference>
<sequence length="39" mass="4554">MIEKDIYVKPEIEVIEFEIEDSIADSALGSTYYEEIWGQ</sequence>
<name>A0A7U9TIU9_9MOLU</name>
<dbReference type="EMBL" id="AP024412">
    <property type="protein sequence ID" value="BCR35465.1"/>
    <property type="molecule type" value="Genomic_DNA"/>
</dbReference>
<protein>
    <submittedName>
        <fullName evidence="1">Uncharacterized protein</fullName>
    </submittedName>
</protein>